<feature type="transmembrane region" description="Helical" evidence="5">
    <location>
        <begin position="522"/>
        <end position="540"/>
    </location>
</feature>
<dbReference type="KEGG" id="nml:Namu_4834"/>
<keyword evidence="5" id="KW-1133">Transmembrane helix</keyword>
<evidence type="ECO:0000256" key="1">
    <source>
        <dbReference type="ARBA" id="ARBA00022679"/>
    </source>
</evidence>
<feature type="transmembrane region" description="Helical" evidence="5">
    <location>
        <begin position="86"/>
        <end position="107"/>
    </location>
</feature>
<keyword evidence="8" id="KW-1185">Reference proteome</keyword>
<feature type="domain" description="Histidine kinase/HSP90-like ATPase" evidence="6">
    <location>
        <begin position="309"/>
        <end position="391"/>
    </location>
</feature>
<evidence type="ECO:0000256" key="2">
    <source>
        <dbReference type="ARBA" id="ARBA00022777"/>
    </source>
</evidence>
<name>C8X911_NAKMY</name>
<feature type="transmembrane region" description="Helical" evidence="5">
    <location>
        <begin position="414"/>
        <end position="436"/>
    </location>
</feature>
<accession>C8X911</accession>
<dbReference type="GO" id="GO:0000160">
    <property type="term" value="P:phosphorelay signal transduction system"/>
    <property type="evidence" value="ECO:0007669"/>
    <property type="project" value="UniProtKB-KW"/>
</dbReference>
<dbReference type="HOGENOM" id="CLU_375404_0_0_11"/>
<dbReference type="PANTHER" id="PTHR24421">
    <property type="entry name" value="NITRATE/NITRITE SENSOR PROTEIN NARX-RELATED"/>
    <property type="match status" value="1"/>
</dbReference>
<keyword evidence="3" id="KW-0902">Two-component regulatory system</keyword>
<dbReference type="Pfam" id="PF02518">
    <property type="entry name" value="HATPase_c"/>
    <property type="match status" value="1"/>
</dbReference>
<keyword evidence="2 7" id="KW-0418">Kinase</keyword>
<dbReference type="eggNOG" id="COG4585">
    <property type="taxonomic scope" value="Bacteria"/>
</dbReference>
<dbReference type="InParanoid" id="C8X911"/>
<dbReference type="EMBL" id="CP001737">
    <property type="protein sequence ID" value="ACV81109.1"/>
    <property type="molecule type" value="Genomic_DNA"/>
</dbReference>
<dbReference type="RefSeq" id="WP_015749920.1">
    <property type="nucleotide sequence ID" value="NC_013235.1"/>
</dbReference>
<feature type="transmembrane region" description="Helical" evidence="5">
    <location>
        <begin position="29"/>
        <end position="49"/>
    </location>
</feature>
<proteinExistence type="predicted"/>
<feature type="transmembrane region" description="Helical" evidence="5">
    <location>
        <begin position="164"/>
        <end position="185"/>
    </location>
</feature>
<sequence>MVGGTVARLRARPARGPAEQPWATWFERALGLVYAIVVVNDVLISTDYIRGTVAATAPAGAVAVIVGAAVLLGSGAVIAAGDRPPWLAYLTVTVLLITQFVVLASVLDPSRMPAVWWAWQLMVPAFVLVVGVLPTARAVVVVVAAVAGYVFIRVLPASGAAAGWVTAVSEVTLALVFVAVGVVFVPAWRQTAVIADGSARARQSEFARTEAARAADRQDRAASRLLHDEVIHALRAVALPAGAIEASRVRAMATGAADLLRAAVAGPPAPRDLRQELQDLTDRSGLPVRLRLAGAGRLPDRVVEALSGATGEALRNSERHAGCDAVLVEATLDSDGAAIQIVDDGRGFDPTTVLDGPLGLRQSILARVREVGGSATVTSTTGGGTTVELAWRIPESGCIASRRLADLAGTRNRIVLGATMPILFFVVIQAVLHHHLLSDPRFALLAVGVVTVLTVAAAGWVTRHPMAGWHSVVLIAAAVLAAFVGGRGLVPGGNISVAYFAAGVGAPAMALIAMFRPPWESLVGAIGATAMAAVVLLDLAPDGSLIVPGLPAIAANVLGVVCLLGGRLTIDRMARSIRRDEELARHARAAGEQFRVAREVLTARLGRVRGWVLPFLSAVGDGRLDLDSAEVRREAGTLEAAVRDDIRLGSQIDDRARELIARARRAGRTVEIIADSGGPSALPPGLAARLLTAALAGPDQPLRTVLTVTGARSRTVSLMVTPAPLDPSLTAVAADLDATVLHGPDFLLIRVDPARVTPAATPGLSPDPGTSVPAGAGIGWVA</sequence>
<reference evidence="7 8" key="2">
    <citation type="journal article" date="2010" name="Stand. Genomic Sci.">
        <title>Complete genome sequence of Nakamurella multipartita type strain (Y-104).</title>
        <authorList>
            <person name="Tice H."/>
            <person name="Mayilraj S."/>
            <person name="Sims D."/>
            <person name="Lapidus A."/>
            <person name="Nolan M."/>
            <person name="Lucas S."/>
            <person name="Glavina Del Rio T."/>
            <person name="Copeland A."/>
            <person name="Cheng J.F."/>
            <person name="Meincke L."/>
            <person name="Bruce D."/>
            <person name="Goodwin L."/>
            <person name="Pitluck S."/>
            <person name="Ivanova N."/>
            <person name="Mavromatis K."/>
            <person name="Ovchinnikova G."/>
            <person name="Pati A."/>
            <person name="Chen A."/>
            <person name="Palaniappan K."/>
            <person name="Land M."/>
            <person name="Hauser L."/>
            <person name="Chang Y.J."/>
            <person name="Jeffries C.D."/>
            <person name="Detter J.C."/>
            <person name="Brettin T."/>
            <person name="Rohde M."/>
            <person name="Goker M."/>
            <person name="Bristow J."/>
            <person name="Eisen J.A."/>
            <person name="Markowitz V."/>
            <person name="Hugenholtz P."/>
            <person name="Kyrpides N.C."/>
            <person name="Klenk H.P."/>
            <person name="Chen F."/>
        </authorList>
    </citation>
    <scope>NUCLEOTIDE SEQUENCE [LARGE SCALE GENOMIC DNA]</scope>
    <source>
        <strain evidence="8">ATCC 700099 / DSM 44233 / CIP 104796 / JCM 9543 / NBRC 105858 / Y-104</strain>
    </source>
</reference>
<dbReference type="Gene3D" id="3.30.565.10">
    <property type="entry name" value="Histidine kinase-like ATPase, C-terminal domain"/>
    <property type="match status" value="1"/>
</dbReference>
<feature type="transmembrane region" description="Helical" evidence="5">
    <location>
        <begin position="61"/>
        <end position="80"/>
    </location>
</feature>
<dbReference type="Proteomes" id="UP000002218">
    <property type="component" value="Chromosome"/>
</dbReference>
<feature type="transmembrane region" description="Helical" evidence="5">
    <location>
        <begin position="442"/>
        <end position="461"/>
    </location>
</feature>
<feature type="transmembrane region" description="Helical" evidence="5">
    <location>
        <begin position="119"/>
        <end position="152"/>
    </location>
</feature>
<feature type="transmembrane region" description="Helical" evidence="5">
    <location>
        <begin position="496"/>
        <end position="515"/>
    </location>
</feature>
<feature type="region of interest" description="Disordered" evidence="4">
    <location>
        <begin position="760"/>
        <end position="782"/>
    </location>
</feature>
<reference evidence="8" key="1">
    <citation type="submission" date="2009-09" db="EMBL/GenBank/DDBJ databases">
        <title>The complete genome of Nakamurella multipartita DSM 44233.</title>
        <authorList>
            <consortium name="US DOE Joint Genome Institute (JGI-PGF)"/>
            <person name="Lucas S."/>
            <person name="Copeland A."/>
            <person name="Lapidus A."/>
            <person name="Glavina del Rio T."/>
            <person name="Dalin E."/>
            <person name="Tice H."/>
            <person name="Bruce D."/>
            <person name="Goodwin L."/>
            <person name="Pitluck S."/>
            <person name="Kyrpides N."/>
            <person name="Mavromatis K."/>
            <person name="Ivanova N."/>
            <person name="Ovchinnikova G."/>
            <person name="Sims D."/>
            <person name="Meincke L."/>
            <person name="Brettin T."/>
            <person name="Detter J.C."/>
            <person name="Han C."/>
            <person name="Larimer F."/>
            <person name="Land M."/>
            <person name="Hauser L."/>
            <person name="Markowitz V."/>
            <person name="Cheng J.-F."/>
            <person name="Hugenholtz P."/>
            <person name="Woyke T."/>
            <person name="Wu D."/>
            <person name="Klenk H.-P."/>
            <person name="Eisen J.A."/>
        </authorList>
    </citation>
    <scope>NUCLEOTIDE SEQUENCE [LARGE SCALE GENOMIC DNA]</scope>
    <source>
        <strain evidence="8">ATCC 700099 / DSM 44233 / CIP 104796 / JCM 9543 / NBRC 105858 / Y-104</strain>
    </source>
</reference>
<evidence type="ECO:0000256" key="3">
    <source>
        <dbReference type="ARBA" id="ARBA00023012"/>
    </source>
</evidence>
<keyword evidence="5" id="KW-0812">Transmembrane</keyword>
<evidence type="ECO:0000256" key="4">
    <source>
        <dbReference type="SAM" id="MobiDB-lite"/>
    </source>
</evidence>
<evidence type="ECO:0000313" key="7">
    <source>
        <dbReference type="EMBL" id="ACV81109.1"/>
    </source>
</evidence>
<dbReference type="SUPFAM" id="SSF55874">
    <property type="entry name" value="ATPase domain of HSP90 chaperone/DNA topoisomerase II/histidine kinase"/>
    <property type="match status" value="1"/>
</dbReference>
<evidence type="ECO:0000256" key="5">
    <source>
        <dbReference type="SAM" id="Phobius"/>
    </source>
</evidence>
<organism evidence="7 8">
    <name type="scientific">Nakamurella multipartita (strain ATCC 700099 / DSM 44233 / CIP 104796 / JCM 9543 / NBRC 105858 / Y-104)</name>
    <name type="common">Microsphaera multipartita</name>
    <dbReference type="NCBI Taxonomy" id="479431"/>
    <lineage>
        <taxon>Bacteria</taxon>
        <taxon>Bacillati</taxon>
        <taxon>Actinomycetota</taxon>
        <taxon>Actinomycetes</taxon>
        <taxon>Nakamurellales</taxon>
        <taxon>Nakamurellaceae</taxon>
        <taxon>Nakamurella</taxon>
    </lineage>
</organism>
<gene>
    <name evidence="7" type="ordered locus">Namu_4834</name>
</gene>
<keyword evidence="5" id="KW-0472">Membrane</keyword>
<protein>
    <submittedName>
        <fullName evidence="7">Putative signal transduction histidine kinase</fullName>
    </submittedName>
</protein>
<evidence type="ECO:0000313" key="8">
    <source>
        <dbReference type="Proteomes" id="UP000002218"/>
    </source>
</evidence>
<feature type="transmembrane region" description="Helical" evidence="5">
    <location>
        <begin position="468"/>
        <end position="490"/>
    </location>
</feature>
<evidence type="ECO:0000259" key="6">
    <source>
        <dbReference type="Pfam" id="PF02518"/>
    </source>
</evidence>
<dbReference type="AlphaFoldDB" id="C8X911"/>
<dbReference type="GO" id="GO:0016301">
    <property type="term" value="F:kinase activity"/>
    <property type="evidence" value="ECO:0007669"/>
    <property type="project" value="UniProtKB-KW"/>
</dbReference>
<dbReference type="InterPro" id="IPR050482">
    <property type="entry name" value="Sensor_HK_TwoCompSys"/>
</dbReference>
<dbReference type="InterPro" id="IPR036890">
    <property type="entry name" value="HATPase_C_sf"/>
</dbReference>
<feature type="transmembrane region" description="Helical" evidence="5">
    <location>
        <begin position="546"/>
        <end position="570"/>
    </location>
</feature>
<dbReference type="InterPro" id="IPR003594">
    <property type="entry name" value="HATPase_dom"/>
</dbReference>
<keyword evidence="1" id="KW-0808">Transferase</keyword>
<dbReference type="STRING" id="479431.Namu_4834"/>